<reference evidence="1 2" key="1">
    <citation type="submission" date="2019-08" db="EMBL/GenBank/DDBJ databases">
        <title>Deep-cultivation of Planctomycetes and their phenomic and genomic characterization uncovers novel biology.</title>
        <authorList>
            <person name="Wiegand S."/>
            <person name="Jogler M."/>
            <person name="Boedeker C."/>
            <person name="Pinto D."/>
            <person name="Vollmers J."/>
            <person name="Rivas-Marin E."/>
            <person name="Kohn T."/>
            <person name="Peeters S.H."/>
            <person name="Heuer A."/>
            <person name="Rast P."/>
            <person name="Oberbeckmann S."/>
            <person name="Bunk B."/>
            <person name="Jeske O."/>
            <person name="Meyerdierks A."/>
            <person name="Storesund J.E."/>
            <person name="Kallscheuer N."/>
            <person name="Luecker S."/>
            <person name="Lage O.M."/>
            <person name="Pohl T."/>
            <person name="Merkel B.J."/>
            <person name="Hornburger P."/>
            <person name="Mueller R.-W."/>
            <person name="Bruemmer F."/>
            <person name="Labrenz M."/>
            <person name="Spormann A.M."/>
            <person name="Op den Camp H."/>
            <person name="Overmann J."/>
            <person name="Amann R."/>
            <person name="Jetten M.S.M."/>
            <person name="Mascher T."/>
            <person name="Medema M.H."/>
            <person name="Devos D.P."/>
            <person name="Kaster A.-K."/>
            <person name="Ovreas L."/>
            <person name="Rohde M."/>
            <person name="Galperin M.Y."/>
            <person name="Jogler C."/>
        </authorList>
    </citation>
    <scope>NUCLEOTIDE SEQUENCE [LARGE SCALE GENOMIC DNA]</scope>
    <source>
        <strain evidence="1 2">Pr1d</strain>
    </source>
</reference>
<dbReference type="EMBL" id="CP042913">
    <property type="protein sequence ID" value="QEG35441.1"/>
    <property type="molecule type" value="Genomic_DNA"/>
</dbReference>
<accession>A0A5B9QMU4</accession>
<dbReference type="KEGG" id="bgok:Pr1d_27400"/>
<keyword evidence="2" id="KW-1185">Reference proteome</keyword>
<protein>
    <submittedName>
        <fullName evidence="1">Uncharacterized protein</fullName>
    </submittedName>
</protein>
<organism evidence="1 2">
    <name type="scientific">Bythopirellula goksoeyrii</name>
    <dbReference type="NCBI Taxonomy" id="1400387"/>
    <lineage>
        <taxon>Bacteria</taxon>
        <taxon>Pseudomonadati</taxon>
        <taxon>Planctomycetota</taxon>
        <taxon>Planctomycetia</taxon>
        <taxon>Pirellulales</taxon>
        <taxon>Lacipirellulaceae</taxon>
        <taxon>Bythopirellula</taxon>
    </lineage>
</organism>
<proteinExistence type="predicted"/>
<dbReference type="Proteomes" id="UP000323917">
    <property type="component" value="Chromosome"/>
</dbReference>
<evidence type="ECO:0000313" key="1">
    <source>
        <dbReference type="EMBL" id="QEG35441.1"/>
    </source>
</evidence>
<name>A0A5B9QMU4_9BACT</name>
<gene>
    <name evidence="1" type="ORF">Pr1d_27400</name>
</gene>
<dbReference type="AlphaFoldDB" id="A0A5B9QMU4"/>
<evidence type="ECO:0000313" key="2">
    <source>
        <dbReference type="Proteomes" id="UP000323917"/>
    </source>
</evidence>
<sequence length="89" mass="10237">MKIAENIRDSLGKTLDKHCNSRLLYNESAVTRRGRVDQIDLIKLRCEQWILAEGIPCSIVKTSIAFRTHFCVLFKMDTFDISEVGTNDF</sequence>